<keyword evidence="2" id="KW-0238">DNA-binding</keyword>
<gene>
    <name evidence="5" type="ORF">B5J99_08750</name>
</gene>
<evidence type="ECO:0000256" key="2">
    <source>
        <dbReference type="ARBA" id="ARBA00023125"/>
    </source>
</evidence>
<dbReference type="PROSITE" id="PS01124">
    <property type="entry name" value="HTH_ARAC_FAMILY_2"/>
    <property type="match status" value="1"/>
</dbReference>
<dbReference type="Pfam" id="PF12833">
    <property type="entry name" value="HTH_18"/>
    <property type="match status" value="1"/>
</dbReference>
<dbReference type="PANTHER" id="PTHR46796:SF14">
    <property type="entry name" value="TRANSCRIPTIONAL REGULATORY PROTEIN"/>
    <property type="match status" value="1"/>
</dbReference>
<dbReference type="Gene3D" id="1.10.10.60">
    <property type="entry name" value="Homeodomain-like"/>
    <property type="match status" value="2"/>
</dbReference>
<protein>
    <submittedName>
        <fullName evidence="5">AraC family transcriptional regulator</fullName>
    </submittedName>
</protein>
<keyword evidence="1" id="KW-0805">Transcription regulation</keyword>
<dbReference type="Proteomes" id="UP000258016">
    <property type="component" value="Chromosome"/>
</dbReference>
<dbReference type="InterPro" id="IPR050204">
    <property type="entry name" value="AraC_XylS_family_regulators"/>
</dbReference>
<keyword evidence="6" id="KW-1185">Reference proteome</keyword>
<proteinExistence type="predicted"/>
<organism evidence="5 6">
    <name type="scientific">Blastomonas fulva</name>
    <dbReference type="NCBI Taxonomy" id="1550728"/>
    <lineage>
        <taxon>Bacteria</taxon>
        <taxon>Pseudomonadati</taxon>
        <taxon>Pseudomonadota</taxon>
        <taxon>Alphaproteobacteria</taxon>
        <taxon>Sphingomonadales</taxon>
        <taxon>Sphingomonadaceae</taxon>
        <taxon>Blastomonas</taxon>
    </lineage>
</organism>
<sequence>MSVASSQFGPAHDALARVLDQAPPVIDEPLRGMTRLTTPWSHGALHDHLGGMDGHVIITYYDEPQEIVWRRGNERLAGETRSGTITIIPEGHEGRWDIAGPIGVSHVFLARQRLAECAEQLSGGGQIDLMARVGFEDPAAARIMELLGREAANLDASARLFTEQATDLLVTQLVRGHSSFAALQAPARRGLADWQVRKVTDYMRQHLDEPIGLDVLADLAGLSRFHFCTAFRLATGETPHNWLVNLRIERAKQLLAKSDLPITSIALAVGYETPSAFSASFGKRTGMTPRLFRQRL</sequence>
<name>A0ABM6M6I9_9SPHN</name>
<dbReference type="PANTHER" id="PTHR46796">
    <property type="entry name" value="HTH-TYPE TRANSCRIPTIONAL ACTIVATOR RHAS-RELATED"/>
    <property type="match status" value="1"/>
</dbReference>
<dbReference type="InterPro" id="IPR018060">
    <property type="entry name" value="HTH_AraC"/>
</dbReference>
<dbReference type="PROSITE" id="PS00041">
    <property type="entry name" value="HTH_ARAC_FAMILY_1"/>
    <property type="match status" value="1"/>
</dbReference>
<evidence type="ECO:0000313" key="5">
    <source>
        <dbReference type="EMBL" id="ASR51544.1"/>
    </source>
</evidence>
<feature type="domain" description="HTH araC/xylS-type" evidence="4">
    <location>
        <begin position="197"/>
        <end position="295"/>
    </location>
</feature>
<dbReference type="InterPro" id="IPR009057">
    <property type="entry name" value="Homeodomain-like_sf"/>
</dbReference>
<evidence type="ECO:0000259" key="4">
    <source>
        <dbReference type="PROSITE" id="PS01124"/>
    </source>
</evidence>
<keyword evidence="3" id="KW-0804">Transcription</keyword>
<dbReference type="InterPro" id="IPR018062">
    <property type="entry name" value="HTH_AraC-typ_CS"/>
</dbReference>
<dbReference type="SUPFAM" id="SSF46689">
    <property type="entry name" value="Homeodomain-like"/>
    <property type="match status" value="2"/>
</dbReference>
<evidence type="ECO:0000313" key="6">
    <source>
        <dbReference type="Proteomes" id="UP000258016"/>
    </source>
</evidence>
<reference evidence="5 6" key="1">
    <citation type="submission" date="2017-03" db="EMBL/GenBank/DDBJ databases">
        <title>Complete genome sequence of Blastomonas fulva degrading microcsystin LR.</title>
        <authorList>
            <person name="Lee H.-g."/>
            <person name="Jin L."/>
            <person name="oh H.-M."/>
        </authorList>
    </citation>
    <scope>NUCLEOTIDE SEQUENCE [LARGE SCALE GENOMIC DNA]</scope>
    <source>
        <strain evidence="5 6">T2</strain>
    </source>
</reference>
<evidence type="ECO:0000256" key="3">
    <source>
        <dbReference type="ARBA" id="ARBA00023163"/>
    </source>
</evidence>
<accession>A0ABM6M6I9</accession>
<evidence type="ECO:0000256" key="1">
    <source>
        <dbReference type="ARBA" id="ARBA00023015"/>
    </source>
</evidence>
<dbReference type="GeneID" id="303485657"/>
<dbReference type="EMBL" id="CP020083">
    <property type="protein sequence ID" value="ASR51544.1"/>
    <property type="molecule type" value="Genomic_DNA"/>
</dbReference>
<dbReference type="SMART" id="SM00342">
    <property type="entry name" value="HTH_ARAC"/>
    <property type="match status" value="1"/>
</dbReference>
<dbReference type="RefSeq" id="WP_117352191.1">
    <property type="nucleotide sequence ID" value="NZ_CP020083.1"/>
</dbReference>